<evidence type="ECO:0000256" key="1">
    <source>
        <dbReference type="ARBA" id="ARBA00010709"/>
    </source>
</evidence>
<dbReference type="EMBL" id="PP711848">
    <property type="protein sequence ID" value="XBH23681.1"/>
    <property type="molecule type" value="Genomic_DNA"/>
</dbReference>
<reference evidence="6" key="1">
    <citation type="journal article" date="2024" name="Microbiome">
        <title>Substantial viral diversity in bats and rodents from East Africa: insights into evolution, recombination, and cocirculation.</title>
        <authorList>
            <person name="Wang D."/>
            <person name="Yang X."/>
            <person name="Ren Z."/>
            <person name="Hu B."/>
            <person name="Zhao H."/>
            <person name="Yang K."/>
            <person name="Shi P."/>
            <person name="Zhang Z."/>
            <person name="Feng Q."/>
            <person name="Nawenja C.V."/>
            <person name="Obanda V."/>
            <person name="Robert K."/>
            <person name="Nalikka B."/>
            <person name="Waruhiu C.N."/>
            <person name="Ochola G.O."/>
            <person name="Onyuok S.O."/>
            <person name="Ochieng H."/>
            <person name="Li B."/>
            <person name="Zhu Y."/>
            <person name="Si H."/>
            <person name="Yin J."/>
            <person name="Kristiansen K."/>
            <person name="Jin X."/>
            <person name="Xu X."/>
            <person name="Xiao M."/>
            <person name="Agwanda B."/>
            <person name="Ommeh S."/>
            <person name="Li J."/>
            <person name="Shi Z.L."/>
        </authorList>
    </citation>
    <scope>NUCLEOTIDE SEQUENCE</scope>
    <source>
        <strain evidence="6">1A/Kenya/BAT2584/2015</strain>
    </source>
</reference>
<dbReference type="GO" id="GO:0003677">
    <property type="term" value="F:DNA binding"/>
    <property type="evidence" value="ECO:0007669"/>
    <property type="project" value="UniProtKB-KW"/>
</dbReference>
<feature type="compositionally biased region" description="Basic and acidic residues" evidence="5">
    <location>
        <begin position="323"/>
        <end position="344"/>
    </location>
</feature>
<proteinExistence type="inferred from homology"/>
<accession>A0AAU7E1N7</accession>
<comment type="similarity">
    <text evidence="1">Belongs to the herpesviridae polymerase accessory protein family.</text>
</comment>
<dbReference type="InterPro" id="IPR046938">
    <property type="entry name" value="DNA_clamp_sf"/>
</dbReference>
<evidence type="ECO:0000256" key="3">
    <source>
        <dbReference type="ARBA" id="ARBA00023125"/>
    </source>
</evidence>
<dbReference type="Pfam" id="PF03325">
    <property type="entry name" value="Herpes_PAP"/>
    <property type="match status" value="1"/>
</dbReference>
<sequence>MDAQRKNRDEPPTIALRLKPYKFAIQQLRAVLRTLKENTTVTFLPKPAMILQTVRSHHVSKITFNSSCLYITDKSFKPKTINNVVPMIGNFMYMSSSKELTKFYVKDESDLSATINMCAPDFNMDFSVGCVHGQDIVRENGDSSSRVDLEYRIVCDLLKWVAPHIKAKRNVKKSSQGVASALGGSAGGATVQILIHANPPTIKFSLGGASELEFTASGSVSFHEVKNIRLALLAKNLYQALLNCAVTKLSCTFRVLTEADMMLYVASKNTTFTVENFLTEEPFTRSECAFDGQGLNNGAQVNDGDDVAMSNAPPPVPPKKHDRSGGRKSDGDHGSSRGDKHEPNKITSYMTSKNASSERGGGYFGDTKEESDSEDSVNFEFVPNSKKQKCCQ</sequence>
<dbReference type="GO" id="GO:0019079">
    <property type="term" value="P:viral genome replication"/>
    <property type="evidence" value="ECO:0007669"/>
    <property type="project" value="InterPro"/>
</dbReference>
<dbReference type="InterPro" id="IPR004997">
    <property type="entry name" value="Herpes_PAP"/>
</dbReference>
<protein>
    <recommendedName>
        <fullName evidence="2">DNA polymerase processivity factor</fullName>
    </recommendedName>
    <alternativeName>
        <fullName evidence="4">Polymerase accessory protein</fullName>
    </alternativeName>
</protein>
<evidence type="ECO:0000313" key="6">
    <source>
        <dbReference type="EMBL" id="XBH23681.1"/>
    </source>
</evidence>
<keyword evidence="3" id="KW-0238">DNA-binding</keyword>
<feature type="compositionally biased region" description="Polar residues" evidence="5">
    <location>
        <begin position="345"/>
        <end position="357"/>
    </location>
</feature>
<dbReference type="GO" id="GO:0030337">
    <property type="term" value="F:DNA polymerase processivity factor activity"/>
    <property type="evidence" value="ECO:0007669"/>
    <property type="project" value="InterPro"/>
</dbReference>
<name>A0AAU7E1N7_9VIRU</name>
<dbReference type="SUPFAM" id="SSF55979">
    <property type="entry name" value="DNA clamp"/>
    <property type="match status" value="2"/>
</dbReference>
<feature type="region of interest" description="Disordered" evidence="5">
    <location>
        <begin position="289"/>
        <end position="392"/>
    </location>
</feature>
<evidence type="ECO:0000256" key="4">
    <source>
        <dbReference type="ARBA" id="ARBA00032287"/>
    </source>
</evidence>
<reference evidence="6" key="2">
    <citation type="submission" date="2024-02" db="EMBL/GenBank/DDBJ databases">
        <authorList>
            <person name="Hu B."/>
        </authorList>
    </citation>
    <scope>NUCLEOTIDE SEQUENCE</scope>
    <source>
        <strain evidence="6">1A/Kenya/BAT2584/2015</strain>
    </source>
</reference>
<organism evidence="6">
    <name type="scientific">Cardioderma bat herpesvirus</name>
    <dbReference type="NCBI Taxonomy" id="3141914"/>
    <lineage>
        <taxon>Viruses</taxon>
        <taxon>Duplodnaviria</taxon>
        <taxon>Heunggongvirae</taxon>
        <taxon>Peploviricota</taxon>
        <taxon>Herviviricetes</taxon>
        <taxon>Herpesvirales</taxon>
    </lineage>
</organism>
<dbReference type="Gene3D" id="3.70.10.10">
    <property type="match status" value="1"/>
</dbReference>
<evidence type="ECO:0000256" key="2">
    <source>
        <dbReference type="ARBA" id="ARBA00015068"/>
    </source>
</evidence>
<evidence type="ECO:0000256" key="5">
    <source>
        <dbReference type="SAM" id="MobiDB-lite"/>
    </source>
</evidence>